<dbReference type="InterPro" id="IPR041588">
    <property type="entry name" value="Integrase_H2C2"/>
</dbReference>
<feature type="region of interest" description="Disordered" evidence="11">
    <location>
        <begin position="338"/>
        <end position="361"/>
    </location>
</feature>
<dbReference type="InterPro" id="IPR043128">
    <property type="entry name" value="Rev_trsase/Diguanyl_cyclase"/>
</dbReference>
<dbReference type="Pfam" id="PF17921">
    <property type="entry name" value="Integrase_H2C2"/>
    <property type="match status" value="1"/>
</dbReference>
<feature type="domain" description="Integrase catalytic" evidence="12">
    <location>
        <begin position="40"/>
        <end position="216"/>
    </location>
</feature>
<accession>A0A6L2LSY1</accession>
<organism evidence="13">
    <name type="scientific">Tanacetum cinerariifolium</name>
    <name type="common">Dalmatian daisy</name>
    <name type="synonym">Chrysanthemum cinerariifolium</name>
    <dbReference type="NCBI Taxonomy" id="118510"/>
    <lineage>
        <taxon>Eukaryota</taxon>
        <taxon>Viridiplantae</taxon>
        <taxon>Streptophyta</taxon>
        <taxon>Embryophyta</taxon>
        <taxon>Tracheophyta</taxon>
        <taxon>Spermatophyta</taxon>
        <taxon>Magnoliopsida</taxon>
        <taxon>eudicotyledons</taxon>
        <taxon>Gunneridae</taxon>
        <taxon>Pentapetalae</taxon>
        <taxon>asterids</taxon>
        <taxon>campanulids</taxon>
        <taxon>Asterales</taxon>
        <taxon>Asteraceae</taxon>
        <taxon>Asteroideae</taxon>
        <taxon>Anthemideae</taxon>
        <taxon>Anthemidinae</taxon>
        <taxon>Tanacetum</taxon>
    </lineage>
</organism>
<keyword evidence="10" id="KW-0233">DNA recombination</keyword>
<dbReference type="GO" id="GO:0006508">
    <property type="term" value="P:proteolysis"/>
    <property type="evidence" value="ECO:0007669"/>
    <property type="project" value="UniProtKB-KW"/>
</dbReference>
<keyword evidence="4" id="KW-0378">Hydrolase</keyword>
<dbReference type="EMBL" id="BKCJ010004987">
    <property type="protein sequence ID" value="GEU64249.1"/>
    <property type="molecule type" value="Genomic_DNA"/>
</dbReference>
<dbReference type="Pfam" id="PF00665">
    <property type="entry name" value="rve"/>
    <property type="match status" value="1"/>
</dbReference>
<dbReference type="Gene3D" id="3.10.10.10">
    <property type="entry name" value="HIV Type 1 Reverse Transcriptase, subunit A, domain 1"/>
    <property type="match status" value="1"/>
</dbReference>
<evidence type="ECO:0000256" key="4">
    <source>
        <dbReference type="ARBA" id="ARBA00022801"/>
    </source>
</evidence>
<evidence type="ECO:0000313" key="13">
    <source>
        <dbReference type="EMBL" id="GEU64249.1"/>
    </source>
</evidence>
<gene>
    <name evidence="13" type="ORF">Tci_036227</name>
</gene>
<dbReference type="PANTHER" id="PTHR37984">
    <property type="entry name" value="PROTEIN CBG26694"/>
    <property type="match status" value="1"/>
</dbReference>
<reference evidence="13" key="1">
    <citation type="journal article" date="2019" name="Sci. Rep.">
        <title>Draft genome of Tanacetum cinerariifolium, the natural source of mosquito coil.</title>
        <authorList>
            <person name="Yamashiro T."/>
            <person name="Shiraishi A."/>
            <person name="Satake H."/>
            <person name="Nakayama K."/>
        </authorList>
    </citation>
    <scope>NUCLEOTIDE SEQUENCE</scope>
</reference>
<keyword evidence="3" id="KW-0064">Aspartyl protease</keyword>
<dbReference type="Pfam" id="PF24626">
    <property type="entry name" value="SH3_Tf2-1"/>
    <property type="match status" value="1"/>
</dbReference>
<comment type="caution">
    <text evidence="13">The sequence shown here is derived from an EMBL/GenBank/DDBJ whole genome shotgun (WGS) entry which is preliminary data.</text>
</comment>
<evidence type="ECO:0000256" key="8">
    <source>
        <dbReference type="ARBA" id="ARBA00022932"/>
    </source>
</evidence>
<name>A0A6L2LSY1_TANCI</name>
<evidence type="ECO:0000259" key="12">
    <source>
        <dbReference type="PROSITE" id="PS50994"/>
    </source>
</evidence>
<dbReference type="Gene3D" id="3.30.420.10">
    <property type="entry name" value="Ribonuclease H-like superfamily/Ribonuclease H"/>
    <property type="match status" value="2"/>
</dbReference>
<dbReference type="GO" id="GO:0006310">
    <property type="term" value="P:DNA recombination"/>
    <property type="evidence" value="ECO:0007669"/>
    <property type="project" value="UniProtKB-KW"/>
</dbReference>
<evidence type="ECO:0000256" key="7">
    <source>
        <dbReference type="ARBA" id="ARBA00022918"/>
    </source>
</evidence>
<keyword evidence="7 13" id="KW-0695">RNA-directed DNA polymerase</keyword>
<keyword evidence="1" id="KW-0645">Protease</keyword>
<dbReference type="FunFam" id="3.30.420.10:FF:000032">
    <property type="entry name" value="Retrovirus-related Pol polyprotein from transposon 297-like Protein"/>
    <property type="match status" value="1"/>
</dbReference>
<dbReference type="InterPro" id="IPR036397">
    <property type="entry name" value="RNaseH_sf"/>
</dbReference>
<keyword evidence="8" id="KW-0239">DNA-directed DNA polymerase</keyword>
<feature type="compositionally biased region" description="Acidic residues" evidence="11">
    <location>
        <begin position="417"/>
        <end position="430"/>
    </location>
</feature>
<dbReference type="InterPro" id="IPR043502">
    <property type="entry name" value="DNA/RNA_pol_sf"/>
</dbReference>
<protein>
    <submittedName>
        <fullName evidence="13">Reverse transcriptase domain-containing protein</fullName>
    </submittedName>
</protein>
<dbReference type="CDD" id="cd01647">
    <property type="entry name" value="RT_LTR"/>
    <property type="match status" value="1"/>
</dbReference>
<keyword evidence="8" id="KW-0808">Transferase</keyword>
<dbReference type="InterPro" id="IPR001584">
    <property type="entry name" value="Integrase_cat-core"/>
</dbReference>
<dbReference type="SUPFAM" id="SSF53098">
    <property type="entry name" value="Ribonuclease H-like"/>
    <property type="match status" value="2"/>
</dbReference>
<keyword evidence="5" id="KW-0460">Magnesium</keyword>
<keyword evidence="6" id="KW-0229">DNA integration</keyword>
<feature type="domain" description="Integrase catalytic" evidence="12">
    <location>
        <begin position="1315"/>
        <end position="1479"/>
    </location>
</feature>
<dbReference type="PROSITE" id="PS50994">
    <property type="entry name" value="INTEGRASE"/>
    <property type="match status" value="2"/>
</dbReference>
<dbReference type="Gene3D" id="2.40.70.10">
    <property type="entry name" value="Acid Proteases"/>
    <property type="match status" value="1"/>
</dbReference>
<dbReference type="InterPro" id="IPR056924">
    <property type="entry name" value="SH3_Tf2-1"/>
</dbReference>
<dbReference type="GO" id="GO:0003677">
    <property type="term" value="F:DNA binding"/>
    <property type="evidence" value="ECO:0007669"/>
    <property type="project" value="UniProtKB-KW"/>
</dbReference>
<dbReference type="GO" id="GO:0004190">
    <property type="term" value="F:aspartic-type endopeptidase activity"/>
    <property type="evidence" value="ECO:0007669"/>
    <property type="project" value="UniProtKB-KW"/>
</dbReference>
<dbReference type="InterPro" id="IPR050951">
    <property type="entry name" value="Retrovirus_Pol_polyprotein"/>
</dbReference>
<proteinExistence type="predicted"/>
<keyword evidence="8" id="KW-0548">Nucleotidyltransferase</keyword>
<evidence type="ECO:0000256" key="10">
    <source>
        <dbReference type="ARBA" id="ARBA00023172"/>
    </source>
</evidence>
<dbReference type="GO" id="GO:0003964">
    <property type="term" value="F:RNA-directed DNA polymerase activity"/>
    <property type="evidence" value="ECO:0007669"/>
    <property type="project" value="UniProtKB-KW"/>
</dbReference>
<dbReference type="Pfam" id="PF00078">
    <property type="entry name" value="RVT_1"/>
    <property type="match status" value="1"/>
</dbReference>
<evidence type="ECO:0000256" key="3">
    <source>
        <dbReference type="ARBA" id="ARBA00022750"/>
    </source>
</evidence>
<evidence type="ECO:0000256" key="6">
    <source>
        <dbReference type="ARBA" id="ARBA00022908"/>
    </source>
</evidence>
<evidence type="ECO:0000256" key="2">
    <source>
        <dbReference type="ARBA" id="ARBA00022723"/>
    </source>
</evidence>
<keyword evidence="9" id="KW-0238">DNA-binding</keyword>
<dbReference type="InterPro" id="IPR021109">
    <property type="entry name" value="Peptidase_aspartic_dom_sf"/>
</dbReference>
<evidence type="ECO:0000256" key="11">
    <source>
        <dbReference type="SAM" id="MobiDB-lite"/>
    </source>
</evidence>
<dbReference type="GO" id="GO:0003887">
    <property type="term" value="F:DNA-directed DNA polymerase activity"/>
    <property type="evidence" value="ECO:0007669"/>
    <property type="project" value="UniProtKB-KW"/>
</dbReference>
<feature type="region of interest" description="Disordered" evidence="11">
    <location>
        <begin position="394"/>
        <end position="430"/>
    </location>
</feature>
<dbReference type="PANTHER" id="PTHR37984:SF15">
    <property type="entry name" value="INTEGRASE CATALYTIC DOMAIN-CONTAINING PROTEIN"/>
    <property type="match status" value="1"/>
</dbReference>
<dbReference type="InterPro" id="IPR000477">
    <property type="entry name" value="RT_dom"/>
</dbReference>
<dbReference type="CDD" id="cd00303">
    <property type="entry name" value="retropepsin_like"/>
    <property type="match status" value="1"/>
</dbReference>
<keyword evidence="2" id="KW-0479">Metal-binding</keyword>
<sequence>MKKLYWWPNMKANITTYVSKCLMCAKVKAEHQRTLGMLVQPAIPVWKWDNITMDFVTKLPKSSQVLDTIWVIVDRLTKSAHFLPIRKNDPMDKLARLYSDKIVTRHGKLVSIICDRDGRFTSNFWKTFQKALGTNLDMSTVYHPKTDGQSERTIQTLEDMLRACVIDFGKRWVKHLPLETTKKIILIKQRIQATQDQQKSYADRKQKPMEFEVEDRVMLKVSPWKRVVRFIKRGKLNPRYIGPFKVLAKVGNVAYRSHIDDTLQFMEEPVEIMEREIKRLKRSWIPLVKVRWNSRRGPEFTWEREDSFKQKYPHLFTNRTSSSTTSFSVMSLGKLAPASPDYIPGPEEPQTPPASEDENEHEPMFIQPHDLDFMPEPIYPEYIPLEDEHILPAKEQPLPPVGSPTTESPGYVVESDPKEDPEEYEDDETEDARYMAPAALPSPPLPPPLHMPPPSNYKDDIPEIEMPPRKRLCLSTLGSSTLDAEARQRGIGEVGYGIRDTWVDPTETVPEIAHMTVGKPPLAKHRTYMLWEPIKVVIPTNLKGNNQGRNQFFQGASHGPNPPPAYQAPVYQAPGYQAPVHQPPIPQSEVMTTNEFTNYMKANDAILKNMQTNMTSLTNSNLELKNMFGQFMKMNTTSSSCSGTLPSNTIINPNEDLKGITTRSGNAYQGPTIPTTSSSSLPQIVERETEVTKDTVHPTNTEAPKTSNLWLSKLKLQSKILSPLLLPLLSPLLLPSFADALILMPKFSPTIKTLLTNKDKLSELARTPLNEHCSAVLLKKLPEKLGDADKFLIPCDFSRMDECLALANLGASINLMPLSVWNKLSFLELSPTCMTLELVDRSISRPVGVIEDVFVKVGTFHFPADFVVVDFDADPRVPLILGRSFFKTGRALIDVFEGELNLRVGKEAITFNLDQTSRYTPNYNDMTENRIDVIDMASKTDKSLINEPPEVELKDLPPHLEYAFLEGDDKLPVVIAKDLSDEEKTALIKILIEEDFKPAVQHQRRVDPKIHDVIKKEVEKFLDTRLIYSISDSPWVSPVHYVPKKGGFIVVKNEENELIPTRLVTGWRVCIDYQKLNEATRKDHFPLPFMDQMLERLAGNEYYCFLDDFSGYFQIPIDPKDQEKTTFTCSYGTFAYRHMNFGLCNAPGTFQRCMMDIFHYMIEKAMKEKSHFMVKERIVLGHKISKNGIEVDKAKVDVIAKLPYPTTAKENPHQNVLDPKEINESFPLETLNMVSFHGNSSIPWFADFANYHEGNFVVKGMSSQEKNKFFKDVKHYFWDDPFLFKIYADQVIRRCVHSKEAIDILKACHNGPTEGHHGPNYIAKKIFDVWGIDFMRPFPSSRGKKYILVAIDYLSKWVEAKVFPTNDARVVCKFLKSLLARFGTPRAIISDCKTHFCNDQFVKVKLKYVVTHRLATAYHPYTSGQVEISNRGLKRILERTVGKNRASWLDKLDDALWAFRTAFKTPIRCTPYKLVYEKACHLSIELEHKAYWALKHANFDLQIVGEHRKVQLKELNELRDQAYENFLIYKEKTKRLHDSKVKNCVFNIDDRVLLFNSRLKIFSGKLKICWSGPFIITHVFPCSTVELSQTDRPNFKVNGHKLKHYFGEDIPKMVVPDLQTFPKDQ</sequence>
<dbReference type="InterPro" id="IPR012337">
    <property type="entry name" value="RNaseH-like_sf"/>
</dbReference>
<evidence type="ECO:0000256" key="9">
    <source>
        <dbReference type="ARBA" id="ARBA00023125"/>
    </source>
</evidence>
<dbReference type="GO" id="GO:0015074">
    <property type="term" value="P:DNA integration"/>
    <property type="evidence" value="ECO:0007669"/>
    <property type="project" value="UniProtKB-KW"/>
</dbReference>
<dbReference type="Gene3D" id="3.30.70.270">
    <property type="match status" value="1"/>
</dbReference>
<evidence type="ECO:0000256" key="5">
    <source>
        <dbReference type="ARBA" id="ARBA00022842"/>
    </source>
</evidence>
<dbReference type="SUPFAM" id="SSF56672">
    <property type="entry name" value="DNA/RNA polymerases"/>
    <property type="match status" value="1"/>
</dbReference>
<evidence type="ECO:0000256" key="1">
    <source>
        <dbReference type="ARBA" id="ARBA00022670"/>
    </source>
</evidence>
<dbReference type="GO" id="GO:0046872">
    <property type="term" value="F:metal ion binding"/>
    <property type="evidence" value="ECO:0007669"/>
    <property type="project" value="UniProtKB-KW"/>
</dbReference>